<name>A0A9Q3J2A4_9BASI</name>
<comment type="caution">
    <text evidence="1">The sequence shown here is derived from an EMBL/GenBank/DDBJ whole genome shotgun (WGS) entry which is preliminary data.</text>
</comment>
<evidence type="ECO:0000313" key="1">
    <source>
        <dbReference type="EMBL" id="MBW0554382.1"/>
    </source>
</evidence>
<organism evidence="1 2">
    <name type="scientific">Austropuccinia psidii MF-1</name>
    <dbReference type="NCBI Taxonomy" id="1389203"/>
    <lineage>
        <taxon>Eukaryota</taxon>
        <taxon>Fungi</taxon>
        <taxon>Dikarya</taxon>
        <taxon>Basidiomycota</taxon>
        <taxon>Pucciniomycotina</taxon>
        <taxon>Pucciniomycetes</taxon>
        <taxon>Pucciniales</taxon>
        <taxon>Sphaerophragmiaceae</taxon>
        <taxon>Austropuccinia</taxon>
    </lineage>
</organism>
<keyword evidence="2" id="KW-1185">Reference proteome</keyword>
<dbReference type="OrthoDB" id="6776860at2759"/>
<gene>
    <name evidence="1" type="ORF">O181_094097</name>
</gene>
<dbReference type="AlphaFoldDB" id="A0A9Q3J2A4"/>
<dbReference type="SUPFAM" id="SSF56672">
    <property type="entry name" value="DNA/RNA polymerases"/>
    <property type="match status" value="1"/>
</dbReference>
<dbReference type="InterPro" id="IPR043502">
    <property type="entry name" value="DNA/RNA_pol_sf"/>
</dbReference>
<proteinExistence type="predicted"/>
<dbReference type="Gene3D" id="3.10.10.10">
    <property type="entry name" value="HIV Type 1 Reverse Transcriptase, subunit A, domain 1"/>
    <property type="match status" value="1"/>
</dbReference>
<reference evidence="1" key="1">
    <citation type="submission" date="2021-03" db="EMBL/GenBank/DDBJ databases">
        <title>Draft genome sequence of rust myrtle Austropuccinia psidii MF-1, a brazilian biotype.</title>
        <authorList>
            <person name="Quecine M.C."/>
            <person name="Pachon D.M.R."/>
            <person name="Bonatelli M.L."/>
            <person name="Correr F.H."/>
            <person name="Franceschini L.M."/>
            <person name="Leite T.F."/>
            <person name="Margarido G.R.A."/>
            <person name="Almeida C.A."/>
            <person name="Ferrarezi J.A."/>
            <person name="Labate C.A."/>
        </authorList>
    </citation>
    <scope>NUCLEOTIDE SEQUENCE</scope>
    <source>
        <strain evidence="1">MF-1</strain>
    </source>
</reference>
<sequence length="118" mass="14110">MLRKNRQAFAIGKKPLGKIRGHDIELYLDVEGRYPPMLRRHSYPESVETRKEIKKHINELLEMYFIKKIGHNDIMEITTPVIITWHNGKSRLFQDFRELNNYTKANRYPIPRLPHALD</sequence>
<dbReference type="Proteomes" id="UP000765509">
    <property type="component" value="Unassembled WGS sequence"/>
</dbReference>
<accession>A0A9Q3J2A4</accession>
<evidence type="ECO:0000313" key="2">
    <source>
        <dbReference type="Proteomes" id="UP000765509"/>
    </source>
</evidence>
<protein>
    <submittedName>
        <fullName evidence="1">Uncharacterized protein</fullName>
    </submittedName>
</protein>
<dbReference type="EMBL" id="AVOT02061048">
    <property type="protein sequence ID" value="MBW0554382.1"/>
    <property type="molecule type" value="Genomic_DNA"/>
</dbReference>